<dbReference type="InterPro" id="IPR058547">
    <property type="entry name" value="Pelota_N"/>
</dbReference>
<dbReference type="GO" id="GO:0005737">
    <property type="term" value="C:cytoplasm"/>
    <property type="evidence" value="ECO:0007669"/>
    <property type="project" value="UniProtKB-SubCell"/>
</dbReference>
<dbReference type="EMBL" id="HBIJ01022487">
    <property type="protein sequence ID" value="CAE0373893.1"/>
    <property type="molecule type" value="Transcribed_RNA"/>
</dbReference>
<evidence type="ECO:0000259" key="7">
    <source>
        <dbReference type="SMART" id="SM01194"/>
    </source>
</evidence>
<name>A0A7S3K686_9STRA</name>
<dbReference type="Pfam" id="PF03465">
    <property type="entry name" value="eRF1_3"/>
    <property type="match status" value="1"/>
</dbReference>
<comment type="cofactor">
    <cofactor evidence="1">
        <name>a divalent metal cation</name>
        <dbReference type="ChEBI" id="CHEBI:60240"/>
    </cofactor>
</comment>
<dbReference type="GO" id="GO:0046872">
    <property type="term" value="F:metal ion binding"/>
    <property type="evidence" value="ECO:0007669"/>
    <property type="project" value="UniProtKB-KW"/>
</dbReference>
<feature type="region of interest" description="Disordered" evidence="6">
    <location>
        <begin position="367"/>
        <end position="456"/>
    </location>
</feature>
<dbReference type="PANTHER" id="PTHR10853">
    <property type="entry name" value="PELOTA"/>
    <property type="match status" value="1"/>
</dbReference>
<proteinExistence type="inferred from homology"/>
<dbReference type="PANTHER" id="PTHR10853:SF0">
    <property type="entry name" value="PROTEIN PELOTA HOMOLOG"/>
    <property type="match status" value="1"/>
</dbReference>
<dbReference type="Gene3D" id="3.30.1330.30">
    <property type="match status" value="1"/>
</dbReference>
<dbReference type="GO" id="GO:0071025">
    <property type="term" value="P:RNA surveillance"/>
    <property type="evidence" value="ECO:0007669"/>
    <property type="project" value="InterPro"/>
</dbReference>
<dbReference type="GO" id="GO:0070966">
    <property type="term" value="P:nuclear-transcribed mRNA catabolic process, no-go decay"/>
    <property type="evidence" value="ECO:0007669"/>
    <property type="project" value="InterPro"/>
</dbReference>
<dbReference type="SUPFAM" id="SSF55315">
    <property type="entry name" value="L30e-like"/>
    <property type="match status" value="1"/>
</dbReference>
<evidence type="ECO:0000256" key="6">
    <source>
        <dbReference type="SAM" id="MobiDB-lite"/>
    </source>
</evidence>
<dbReference type="SMART" id="SM01194">
    <property type="entry name" value="eRF1_1"/>
    <property type="match status" value="1"/>
</dbReference>
<keyword evidence="5" id="KW-0479">Metal-binding</keyword>
<dbReference type="GO" id="GO:0070481">
    <property type="term" value="P:nuclear-transcribed mRNA catabolic process, non-stop decay"/>
    <property type="evidence" value="ECO:0007669"/>
    <property type="project" value="InterPro"/>
</dbReference>
<dbReference type="GO" id="GO:0070651">
    <property type="term" value="P:nonfunctional rRNA decay"/>
    <property type="evidence" value="ECO:0007669"/>
    <property type="project" value="TreeGrafter"/>
</dbReference>
<protein>
    <recommendedName>
        <fullName evidence="7">eRF1/Pelota-like N-terminal domain-containing protein</fullName>
    </recommendedName>
</protein>
<dbReference type="InterPro" id="IPR004405">
    <property type="entry name" value="TF_pelota"/>
</dbReference>
<dbReference type="GO" id="GO:0032790">
    <property type="term" value="P:ribosome disassembly"/>
    <property type="evidence" value="ECO:0007669"/>
    <property type="project" value="TreeGrafter"/>
</dbReference>
<feature type="compositionally biased region" description="Low complexity" evidence="6">
    <location>
        <begin position="411"/>
        <end position="425"/>
    </location>
</feature>
<evidence type="ECO:0000256" key="3">
    <source>
        <dbReference type="ARBA" id="ARBA00009504"/>
    </source>
</evidence>
<feature type="compositionally biased region" description="Acidic residues" evidence="6">
    <location>
        <begin position="442"/>
        <end position="456"/>
    </location>
</feature>
<accession>A0A7S3K686</accession>
<evidence type="ECO:0000256" key="2">
    <source>
        <dbReference type="ARBA" id="ARBA00004496"/>
    </source>
</evidence>
<keyword evidence="4" id="KW-0963">Cytoplasm</keyword>
<reference evidence="8" key="1">
    <citation type="submission" date="2021-01" db="EMBL/GenBank/DDBJ databases">
        <authorList>
            <person name="Corre E."/>
            <person name="Pelletier E."/>
            <person name="Niang G."/>
            <person name="Scheremetjew M."/>
            <person name="Finn R."/>
            <person name="Kale V."/>
            <person name="Holt S."/>
            <person name="Cochrane G."/>
            <person name="Meng A."/>
            <person name="Brown T."/>
            <person name="Cohen L."/>
        </authorList>
    </citation>
    <scope>NUCLEOTIDE SEQUENCE</scope>
    <source>
        <strain evidence="8">CCMP1510</strain>
    </source>
</reference>
<comment type="similarity">
    <text evidence="3">Belongs to the eukaryotic release factor 1 family. Pelota subfamily.</text>
</comment>
<organism evidence="8">
    <name type="scientific">Aureoumbra lagunensis</name>
    <dbReference type="NCBI Taxonomy" id="44058"/>
    <lineage>
        <taxon>Eukaryota</taxon>
        <taxon>Sar</taxon>
        <taxon>Stramenopiles</taxon>
        <taxon>Ochrophyta</taxon>
        <taxon>Pelagophyceae</taxon>
        <taxon>Pelagomonadales</taxon>
        <taxon>Aureoumbra</taxon>
    </lineage>
</organism>
<evidence type="ECO:0000256" key="1">
    <source>
        <dbReference type="ARBA" id="ARBA00001968"/>
    </source>
</evidence>
<sequence length="456" mass="48984">MDVDDFVKASTYRKIESSGSSGGSEKRRVTLTLRATKIEYDGLSGSVRISGTNVCENEWVKMGAHHTTEIATRSTITLTKASWDAGHRASLFEERKTGEAVAVLTQSGGQGITARVYALSGALSRHIGSIDISFPKSEIGKQKARKKFINQLYSVLNERVDWEYCKCLALAGPEATSLANELVLGAPKKSTDKIDGLTLAFRANRVVTVSNKSGISTEVLESLLADKGVAALVAATSLAEHYEALEEFRAAELKDATRVVYGSLAAAQEAADRAAISTLLVLDDKLKSAHDIAQRRALTHLIDTASSSAGQVLVFPARHVAAQRLALLGGIAAILRFPCPDLQDITDTSSPQNDDDSKTVLMQDNFYSSSTTNAPPQPPAAPRRSSSASTTTSLSSTKHIEVKQKVLPSTKSSAAAGNLSSSSSNDKNKKNTAKKLPKPNFTEEDDDYCDDDYYDY</sequence>
<gene>
    <name evidence="8" type="ORF">ALAG00032_LOCUS14695</name>
</gene>
<comment type="subcellular location">
    <subcellularLocation>
        <location evidence="2">Cytoplasm</location>
    </subcellularLocation>
</comment>
<dbReference type="SUPFAM" id="SSF159065">
    <property type="entry name" value="Dom34/Pelota N-terminal domain-like"/>
    <property type="match status" value="1"/>
</dbReference>
<feature type="domain" description="eRF1/Pelota-like N-terminal" evidence="7">
    <location>
        <begin position="1"/>
        <end position="96"/>
    </location>
</feature>
<evidence type="ECO:0000256" key="4">
    <source>
        <dbReference type="ARBA" id="ARBA00022490"/>
    </source>
</evidence>
<evidence type="ECO:0000256" key="5">
    <source>
        <dbReference type="ARBA" id="ARBA00022723"/>
    </source>
</evidence>
<evidence type="ECO:0000313" key="8">
    <source>
        <dbReference type="EMBL" id="CAE0373893.1"/>
    </source>
</evidence>
<dbReference type="InterPro" id="IPR038069">
    <property type="entry name" value="Pelota/DOM34_N"/>
</dbReference>
<dbReference type="SUPFAM" id="SSF53137">
    <property type="entry name" value="Translational machinery components"/>
    <property type="match status" value="1"/>
</dbReference>
<dbReference type="AlphaFoldDB" id="A0A7S3K686"/>
<dbReference type="InterPro" id="IPR005142">
    <property type="entry name" value="eRF1_3"/>
</dbReference>
<feature type="compositionally biased region" description="Low complexity" evidence="6">
    <location>
        <begin position="382"/>
        <end position="397"/>
    </location>
</feature>
<dbReference type="Pfam" id="PF26356">
    <property type="entry name" value="Pelota_N"/>
    <property type="match status" value="1"/>
</dbReference>
<dbReference type="Gene3D" id="2.30.30.870">
    <property type="entry name" value="Pelota, domain A"/>
    <property type="match status" value="1"/>
</dbReference>
<dbReference type="InterPro" id="IPR029064">
    <property type="entry name" value="Ribosomal_eL30-like_sf"/>
</dbReference>
<dbReference type="InterPro" id="IPR005140">
    <property type="entry name" value="eRF1_Pelota-like_N"/>
</dbReference>